<accession>A0AAN4ERG2</accession>
<gene>
    <name evidence="1" type="ORF">P7U51_000511</name>
</gene>
<organism evidence="1 2">
    <name type="scientific">Citrobacter freundii</name>
    <dbReference type="NCBI Taxonomy" id="546"/>
    <lineage>
        <taxon>Bacteria</taxon>
        <taxon>Pseudomonadati</taxon>
        <taxon>Pseudomonadota</taxon>
        <taxon>Gammaproteobacteria</taxon>
        <taxon>Enterobacterales</taxon>
        <taxon>Enterobacteriaceae</taxon>
        <taxon>Citrobacter</taxon>
        <taxon>Citrobacter freundii complex</taxon>
    </lineage>
</organism>
<dbReference type="InterPro" id="IPR003458">
    <property type="entry name" value="Phage_T4_Gp38_tail_assem"/>
</dbReference>
<evidence type="ECO:0000313" key="2">
    <source>
        <dbReference type="Proteomes" id="UP001169574"/>
    </source>
</evidence>
<name>A0AAN4ERG2_CITFR</name>
<dbReference type="AlphaFoldDB" id="A0AAN4ERG2"/>
<dbReference type="EMBL" id="ABLGCN030000001">
    <property type="protein sequence ID" value="EMM7456062.1"/>
    <property type="molecule type" value="Genomic_DNA"/>
</dbReference>
<proteinExistence type="predicted"/>
<reference evidence="1" key="1">
    <citation type="submission" date="2024-02" db="EMBL/GenBank/DDBJ databases">
        <authorList>
            <consortium name="Clinical and Environmental Microbiology Branch: Whole genome sequencing antimicrobial resistance pathogens in the healthcare setting"/>
        </authorList>
    </citation>
    <scope>NUCLEOTIDE SEQUENCE</scope>
    <source>
        <strain evidence="1">Whole organism</strain>
    </source>
</reference>
<comment type="caution">
    <text evidence="1">The sequence shown here is derived from an EMBL/GenBank/DDBJ whole genome shotgun (WGS) entry which is preliminary data.</text>
</comment>
<dbReference type="Pfam" id="PF02413">
    <property type="entry name" value="Caudo_TAP"/>
    <property type="match status" value="1"/>
</dbReference>
<protein>
    <submittedName>
        <fullName evidence="1">Tail fiber assembly protein</fullName>
    </submittedName>
</protein>
<dbReference type="Proteomes" id="UP001169574">
    <property type="component" value="Unassembled WGS sequence"/>
</dbReference>
<evidence type="ECO:0000313" key="1">
    <source>
        <dbReference type="EMBL" id="EMM7456062.1"/>
    </source>
</evidence>
<sequence length="144" mass="16076">MNEFYYSPTKNTFYCESHQAQYVLAGTWPDDAVAVDESVYTEFAATTAPAGQMRVAGTDGMPAWGDIPPPTRDELISTAENEHQRLLAYADVVMQDWRTELMLGEISDVNKAKLSAWLAYKNEVKSADVTTDPERVNWPVPPEA</sequence>